<evidence type="ECO:0000259" key="2">
    <source>
        <dbReference type="Pfam" id="PF05065"/>
    </source>
</evidence>
<organism evidence="3 4">
    <name type="scientific">Rhizobium altiplani</name>
    <dbReference type="NCBI Taxonomy" id="1864509"/>
    <lineage>
        <taxon>Bacteria</taxon>
        <taxon>Pseudomonadati</taxon>
        <taxon>Pseudomonadota</taxon>
        <taxon>Alphaproteobacteria</taxon>
        <taxon>Hyphomicrobiales</taxon>
        <taxon>Rhizobiaceae</taxon>
        <taxon>Rhizobium/Agrobacterium group</taxon>
        <taxon>Rhizobium</taxon>
    </lineage>
</organism>
<accession>A0A120FI72</accession>
<dbReference type="Pfam" id="PF05065">
    <property type="entry name" value="Phage_capsid"/>
    <property type="match status" value="1"/>
</dbReference>
<feature type="compositionally biased region" description="Polar residues" evidence="1">
    <location>
        <begin position="393"/>
        <end position="404"/>
    </location>
</feature>
<dbReference type="Proteomes" id="UP000068164">
    <property type="component" value="Unassembled WGS sequence"/>
</dbReference>
<dbReference type="SUPFAM" id="SSF56563">
    <property type="entry name" value="Major capsid protein gp5"/>
    <property type="match status" value="1"/>
</dbReference>
<evidence type="ECO:0000313" key="4">
    <source>
        <dbReference type="Proteomes" id="UP000068164"/>
    </source>
</evidence>
<proteinExistence type="predicted"/>
<protein>
    <recommendedName>
        <fullName evidence="2">Phage capsid-like C-terminal domain-containing protein</fullName>
    </recommendedName>
</protein>
<evidence type="ECO:0000256" key="1">
    <source>
        <dbReference type="SAM" id="MobiDB-lite"/>
    </source>
</evidence>
<comment type="caution">
    <text evidence="3">The sequence shown here is derived from an EMBL/GenBank/DDBJ whole genome shotgun (WGS) entry which is preliminary data.</text>
</comment>
<reference evidence="3 4" key="1">
    <citation type="submission" date="2015-11" db="EMBL/GenBank/DDBJ databases">
        <title>Draft Genome Sequence of the Strain BR 10423 (Rhizobium sp.) isolated from nodules of Mimosa pudica.</title>
        <authorList>
            <person name="Barauna A.C."/>
            <person name="Zilli J.E."/>
            <person name="Simoes-Araujo J.L."/>
            <person name="Reis V.M."/>
            <person name="James E.K."/>
            <person name="Reis F.B.Jr."/>
            <person name="Rouws L.F."/>
            <person name="Passos S.R."/>
            <person name="Gois S.R."/>
        </authorList>
    </citation>
    <scope>NUCLEOTIDE SEQUENCE [LARGE SCALE GENOMIC DNA]</scope>
    <source>
        <strain evidence="3 4">BR10423</strain>
    </source>
</reference>
<dbReference type="InterPro" id="IPR054612">
    <property type="entry name" value="Phage_capsid-like_C"/>
</dbReference>
<keyword evidence="4" id="KW-1185">Reference proteome</keyword>
<feature type="region of interest" description="Disordered" evidence="1">
    <location>
        <begin position="386"/>
        <end position="406"/>
    </location>
</feature>
<evidence type="ECO:0000313" key="3">
    <source>
        <dbReference type="EMBL" id="KWV47062.1"/>
    </source>
</evidence>
<dbReference type="EMBL" id="LNCD01000105">
    <property type="protein sequence ID" value="KWV47062.1"/>
    <property type="molecule type" value="Genomic_DNA"/>
</dbReference>
<gene>
    <name evidence="3" type="ORF">AS026_13920</name>
</gene>
<feature type="domain" description="Phage capsid-like C-terminal" evidence="2">
    <location>
        <begin position="213"/>
        <end position="332"/>
    </location>
</feature>
<name>A0A120FI72_9HYPH</name>
<dbReference type="AlphaFoldDB" id="A0A120FI72"/>
<sequence>MVTPGIKLRSSAIARFPFRCEGHSMREPKTDEILEAVQLAFTDVRSYVDGQFGQRERKTGLMFKNLNDRLDETKRLAIANRRQIDTGAKRRSSPRSILIKSLTTRLMALALKRGEPDKLAEQLYGAGKIVEATRDPVGWLRKAVTNPAMTSVPGWAAELANPGVYGGVMSELAPTSVYAALKARGISVNLTGTSGLRFAARAKPGSIPNCFIGEGQPIPVRQLSFLEGAFLTPHKAASISLFTGELAKASTPSAEAIIGQALAEDIGISVDTALLGNAAGTATQPPGLLFGVTPLTPSAASDPATAASADMAALAAAINPAAASPVFVMNSIQATNAAMLVPGFGAVDVIASDTVPAKTAIALDAADFVSSVDDGEVRVETDASIVSRDDPTPVSTGASGTDAASGSPHLSLWQMDLLAIRIVEDISWEMRRAGRVSVVANVKW</sequence>